<evidence type="ECO:0000256" key="8">
    <source>
        <dbReference type="SAM" id="MobiDB-lite"/>
    </source>
</evidence>
<evidence type="ECO:0000256" key="5">
    <source>
        <dbReference type="ARBA" id="ARBA00022989"/>
    </source>
</evidence>
<feature type="compositionally biased region" description="Low complexity" evidence="8">
    <location>
        <begin position="224"/>
        <end position="242"/>
    </location>
</feature>
<feature type="chain" id="PRO_5001574077" description="Protein kinase domain-containing protein" evidence="10">
    <location>
        <begin position="27"/>
        <end position="656"/>
    </location>
</feature>
<evidence type="ECO:0000256" key="3">
    <source>
        <dbReference type="ARBA" id="ARBA00022692"/>
    </source>
</evidence>
<evidence type="ECO:0000256" key="4">
    <source>
        <dbReference type="ARBA" id="ARBA00022737"/>
    </source>
</evidence>
<dbReference type="Gene3D" id="3.30.200.20">
    <property type="entry name" value="Phosphorylase Kinase, domain 1"/>
    <property type="match status" value="1"/>
</dbReference>
<dbReference type="eggNOG" id="ENOG502QRAJ">
    <property type="taxonomic scope" value="Eukaryota"/>
</dbReference>
<feature type="region of interest" description="Disordered" evidence="8">
    <location>
        <begin position="217"/>
        <end position="248"/>
    </location>
</feature>
<dbReference type="InterPro" id="IPR000719">
    <property type="entry name" value="Prot_kinase_dom"/>
</dbReference>
<keyword evidence="5 9" id="KW-1133">Transmembrane helix</keyword>
<reference evidence="12" key="1">
    <citation type="submission" date="2013-07" db="EMBL/GenBank/DDBJ databases">
        <title>The genome of Eucalyptus grandis.</title>
        <authorList>
            <person name="Schmutz J."/>
            <person name="Hayes R."/>
            <person name="Myburg A."/>
            <person name="Tuskan G."/>
            <person name="Grattapaglia D."/>
            <person name="Rokhsar D.S."/>
        </authorList>
    </citation>
    <scope>NUCLEOTIDE SEQUENCE</scope>
    <source>
        <tissue evidence="12">Leaf extractions</tissue>
    </source>
</reference>
<evidence type="ECO:0000313" key="12">
    <source>
        <dbReference type="EMBL" id="KCW63167.1"/>
    </source>
</evidence>
<dbReference type="EMBL" id="KK198759">
    <property type="protein sequence ID" value="KCW63167.1"/>
    <property type="molecule type" value="Genomic_DNA"/>
</dbReference>
<dbReference type="PROSITE" id="PS50011">
    <property type="entry name" value="PROTEIN_KINASE_DOM"/>
    <property type="match status" value="1"/>
</dbReference>
<keyword evidence="7" id="KW-0547">Nucleotide-binding</keyword>
<dbReference type="Pfam" id="PF07714">
    <property type="entry name" value="PK_Tyr_Ser-Thr"/>
    <property type="match status" value="1"/>
</dbReference>
<keyword evidence="7" id="KW-0067">ATP-binding</keyword>
<dbReference type="InterPro" id="IPR017441">
    <property type="entry name" value="Protein_kinase_ATP_BS"/>
</dbReference>
<keyword evidence="4" id="KW-0677">Repeat</keyword>
<proteinExistence type="predicted"/>
<dbReference type="InterPro" id="IPR011009">
    <property type="entry name" value="Kinase-like_dom_sf"/>
</dbReference>
<dbReference type="SUPFAM" id="SSF56112">
    <property type="entry name" value="Protein kinase-like (PK-like)"/>
    <property type="match status" value="1"/>
</dbReference>
<evidence type="ECO:0000256" key="6">
    <source>
        <dbReference type="ARBA" id="ARBA00023136"/>
    </source>
</evidence>
<dbReference type="InterPro" id="IPR032675">
    <property type="entry name" value="LRR_dom_sf"/>
</dbReference>
<dbReference type="InParanoid" id="A0A059BAA6"/>
<accession>A0A059BAA6</accession>
<dbReference type="GO" id="GO:0005886">
    <property type="term" value="C:plasma membrane"/>
    <property type="evidence" value="ECO:0000318"/>
    <property type="project" value="GO_Central"/>
</dbReference>
<dbReference type="Gene3D" id="1.10.510.10">
    <property type="entry name" value="Transferase(Phosphotransferase) domain 1"/>
    <property type="match status" value="1"/>
</dbReference>
<keyword evidence="10" id="KW-0732">Signal</keyword>
<dbReference type="PANTHER" id="PTHR48007:SF43">
    <property type="entry name" value="POLLEN RECEPTOR-LIKE KINASE 4"/>
    <property type="match status" value="1"/>
</dbReference>
<protein>
    <recommendedName>
        <fullName evidence="11">Protein kinase domain-containing protein</fullName>
    </recommendedName>
</protein>
<sequence>MSSIMGSTKSPRKLFLALFLSLLTHGITTRSAHSLGYDEDERVALYVLRNIFNNPFLNSNWTGIHCYMNDPPRWYGIQCNNGRVTGIALEGMGLKGLIRFNALLYFSELSILSFKNNALRGNIMNFSGNGKLAQIDLSGNEFHGPISESLLSLASLASLWLQNNNLTGKIPEFNQSTLISFNVSNNNLSGQIPLTQVVQSFSLDSFSGNPGLCGPPTSHSCENSSTLNSVSNGPSSSNSSENAHPDTGKGKGSSINVFLILFLLFDVVALLAVILLFILYNKKVKKLKEIMNQENRRDEEAEEKEERSEAVESSRVVERGEDRGKLIFLENSGGFELSHLLKASAEGLGKGIFGNTYKAILDNGQALVVKRMKNLKPMTSEEFTRQLQLLTNQKHPNLISPLAYFFSMQEKLLIYQYAEKGNLFNRIHRGRGSKERVPFRWNSRLSAAQGVARALQYLHVNSNSRTNIIIPHGNLKSTNVLLNQNDVILVSDYGLSALIAHPIAAQSMVCFKSPECQTTRRISSKTDVWSYGCLLLELLSGRVCTHAAPPGVKGMDLCSWVHRAVREEWTAEIFDPEISVQRSAAHGMLQLLQIAIRCCEKSPDKRPELAEIAQEIENMKVAVDSEDDEDVSIDQSLTDESFSTTLSIAAAADDRG</sequence>
<feature type="domain" description="Protein kinase" evidence="11">
    <location>
        <begin position="342"/>
        <end position="621"/>
    </location>
</feature>
<dbReference type="AlphaFoldDB" id="A0A059BAA6"/>
<dbReference type="InterPro" id="IPR001245">
    <property type="entry name" value="Ser-Thr/Tyr_kinase_cat_dom"/>
</dbReference>
<evidence type="ECO:0000256" key="1">
    <source>
        <dbReference type="ARBA" id="ARBA00004370"/>
    </source>
</evidence>
<feature type="region of interest" description="Disordered" evidence="8">
    <location>
        <begin position="294"/>
        <end position="315"/>
    </location>
</feature>
<evidence type="ECO:0000256" key="7">
    <source>
        <dbReference type="PROSITE-ProRule" id="PRU10141"/>
    </source>
</evidence>
<dbReference type="GO" id="GO:0004674">
    <property type="term" value="F:protein serine/threonine kinase activity"/>
    <property type="evidence" value="ECO:0000318"/>
    <property type="project" value="GO_Central"/>
</dbReference>
<dbReference type="InterPro" id="IPR001611">
    <property type="entry name" value="Leu-rich_rpt"/>
</dbReference>
<dbReference type="Pfam" id="PF00560">
    <property type="entry name" value="LRR_1"/>
    <property type="match status" value="1"/>
</dbReference>
<evidence type="ECO:0000256" key="10">
    <source>
        <dbReference type="SAM" id="SignalP"/>
    </source>
</evidence>
<dbReference type="Gene3D" id="3.80.10.10">
    <property type="entry name" value="Ribonuclease Inhibitor"/>
    <property type="match status" value="2"/>
</dbReference>
<dbReference type="SUPFAM" id="SSF52058">
    <property type="entry name" value="L domain-like"/>
    <property type="match status" value="1"/>
</dbReference>
<evidence type="ECO:0000256" key="2">
    <source>
        <dbReference type="ARBA" id="ARBA00022614"/>
    </source>
</evidence>
<keyword evidence="2" id="KW-0433">Leucine-rich repeat</keyword>
<dbReference type="Gramene" id="KCW63167">
    <property type="protein sequence ID" value="KCW63167"/>
    <property type="gene ID" value="EUGRSUZ_G00775"/>
</dbReference>
<feature type="signal peptide" evidence="10">
    <location>
        <begin position="1"/>
        <end position="26"/>
    </location>
</feature>
<dbReference type="PANTHER" id="PTHR48007">
    <property type="entry name" value="LEUCINE-RICH REPEAT RECEPTOR-LIKE PROTEIN KINASE PXC1"/>
    <property type="match status" value="1"/>
</dbReference>
<evidence type="ECO:0000256" key="9">
    <source>
        <dbReference type="SAM" id="Phobius"/>
    </source>
</evidence>
<keyword evidence="6 9" id="KW-0472">Membrane</keyword>
<dbReference type="GO" id="GO:0005524">
    <property type="term" value="F:ATP binding"/>
    <property type="evidence" value="ECO:0007669"/>
    <property type="project" value="UniProtKB-UniRule"/>
</dbReference>
<dbReference type="PROSITE" id="PS00107">
    <property type="entry name" value="PROTEIN_KINASE_ATP"/>
    <property type="match status" value="1"/>
</dbReference>
<organism evidence="12">
    <name type="scientific">Eucalyptus grandis</name>
    <name type="common">Flooded gum</name>
    <dbReference type="NCBI Taxonomy" id="71139"/>
    <lineage>
        <taxon>Eukaryota</taxon>
        <taxon>Viridiplantae</taxon>
        <taxon>Streptophyta</taxon>
        <taxon>Embryophyta</taxon>
        <taxon>Tracheophyta</taxon>
        <taxon>Spermatophyta</taxon>
        <taxon>Magnoliopsida</taxon>
        <taxon>eudicotyledons</taxon>
        <taxon>Gunneridae</taxon>
        <taxon>Pentapetalae</taxon>
        <taxon>rosids</taxon>
        <taxon>malvids</taxon>
        <taxon>Myrtales</taxon>
        <taxon>Myrtaceae</taxon>
        <taxon>Myrtoideae</taxon>
        <taxon>Eucalypteae</taxon>
        <taxon>Eucalyptus</taxon>
    </lineage>
</organism>
<keyword evidence="3 9" id="KW-0812">Transmembrane</keyword>
<feature type="transmembrane region" description="Helical" evidence="9">
    <location>
        <begin position="257"/>
        <end position="280"/>
    </location>
</feature>
<dbReference type="OMA" id="GLQCYEN"/>
<dbReference type="InterPro" id="IPR046959">
    <property type="entry name" value="PRK1-6/SRF4-like"/>
</dbReference>
<comment type="subcellular location">
    <subcellularLocation>
        <location evidence="1">Membrane</location>
    </subcellularLocation>
</comment>
<name>A0A059BAA6_EUCGR</name>
<evidence type="ECO:0000259" key="11">
    <source>
        <dbReference type="PROSITE" id="PS50011"/>
    </source>
</evidence>
<feature type="binding site" evidence="7">
    <location>
        <position position="370"/>
    </location>
    <ligand>
        <name>ATP</name>
        <dbReference type="ChEBI" id="CHEBI:30616"/>
    </ligand>
</feature>
<gene>
    <name evidence="12" type="ORF">EUGRSUZ_G00775</name>
</gene>